<evidence type="ECO:0000256" key="4">
    <source>
        <dbReference type="SAM" id="Phobius"/>
    </source>
</evidence>
<dbReference type="RefSeq" id="WP_232185472.1">
    <property type="nucleotide sequence ID" value="NZ_JAIOAP010000005.1"/>
</dbReference>
<dbReference type="SMART" id="SM00342">
    <property type="entry name" value="HTH_ARAC"/>
    <property type="match status" value="1"/>
</dbReference>
<evidence type="ECO:0000313" key="6">
    <source>
        <dbReference type="EMBL" id="MEQ4482758.1"/>
    </source>
</evidence>
<dbReference type="SUPFAM" id="SSF46689">
    <property type="entry name" value="Homeodomain-like"/>
    <property type="match status" value="2"/>
</dbReference>
<dbReference type="InterPro" id="IPR018062">
    <property type="entry name" value="HTH_AraC-typ_CS"/>
</dbReference>
<dbReference type="PRINTS" id="PR00032">
    <property type="entry name" value="HTHARAC"/>
</dbReference>
<keyword evidence="3" id="KW-0804">Transcription</keyword>
<reference evidence="6 7" key="1">
    <citation type="journal article" date="2023" name="Genome Announc.">
        <title>Pan-Genome Analyses of the Genus Cohnella and Proposal of the Novel Species Cohnella silvisoli sp. nov., Isolated from Forest Soil.</title>
        <authorList>
            <person name="Wang C."/>
            <person name="Mao L."/>
            <person name="Bao G."/>
            <person name="Zhu H."/>
        </authorList>
    </citation>
    <scope>NUCLEOTIDE SEQUENCE [LARGE SCALE GENOMIC DNA]</scope>
    <source>
        <strain evidence="6 7">NL03-T5-1</strain>
    </source>
</reference>
<feature type="transmembrane region" description="Helical" evidence="4">
    <location>
        <begin position="267"/>
        <end position="288"/>
    </location>
</feature>
<comment type="caution">
    <text evidence="6">The sequence shown here is derived from an EMBL/GenBank/DDBJ whole genome shotgun (WGS) entry which is preliminary data.</text>
</comment>
<feature type="domain" description="HTH araC/xylS-type" evidence="5">
    <location>
        <begin position="642"/>
        <end position="741"/>
    </location>
</feature>
<dbReference type="Pfam" id="PF17853">
    <property type="entry name" value="GGDEF_2"/>
    <property type="match status" value="1"/>
</dbReference>
<evidence type="ECO:0000259" key="5">
    <source>
        <dbReference type="PROSITE" id="PS01124"/>
    </source>
</evidence>
<protein>
    <submittedName>
        <fullName evidence="6">Helix-turn-helix domain-containing protein</fullName>
    </submittedName>
</protein>
<keyword evidence="4" id="KW-0812">Transmembrane</keyword>
<dbReference type="Pfam" id="PF12833">
    <property type="entry name" value="HTH_18"/>
    <property type="match status" value="1"/>
</dbReference>
<dbReference type="InterPro" id="IPR041522">
    <property type="entry name" value="CdaR_GGDEF"/>
</dbReference>
<dbReference type="EMBL" id="JASKHM010000005">
    <property type="protein sequence ID" value="MEQ4482758.1"/>
    <property type="molecule type" value="Genomic_DNA"/>
</dbReference>
<keyword evidence="7" id="KW-1185">Reference proteome</keyword>
<name>A0ABV1KRP1_9BACL</name>
<dbReference type="PANTHER" id="PTHR43280:SF28">
    <property type="entry name" value="HTH-TYPE TRANSCRIPTIONAL ACTIVATOR RHAS"/>
    <property type="match status" value="1"/>
</dbReference>
<dbReference type="InterPro" id="IPR009057">
    <property type="entry name" value="Homeodomain-like_sf"/>
</dbReference>
<organism evidence="6 7">
    <name type="scientific">Cohnella silvisoli</name>
    <dbReference type="NCBI Taxonomy" id="2873699"/>
    <lineage>
        <taxon>Bacteria</taxon>
        <taxon>Bacillati</taxon>
        <taxon>Bacillota</taxon>
        <taxon>Bacilli</taxon>
        <taxon>Bacillales</taxon>
        <taxon>Paenibacillaceae</taxon>
        <taxon>Cohnella</taxon>
    </lineage>
</organism>
<keyword evidence="4" id="KW-0472">Membrane</keyword>
<keyword evidence="1" id="KW-0805">Transcription regulation</keyword>
<evidence type="ECO:0000256" key="2">
    <source>
        <dbReference type="ARBA" id="ARBA00023125"/>
    </source>
</evidence>
<dbReference type="Gene3D" id="1.10.10.60">
    <property type="entry name" value="Homeodomain-like"/>
    <property type="match status" value="2"/>
</dbReference>
<keyword evidence="4" id="KW-1133">Transmembrane helix</keyword>
<dbReference type="PROSITE" id="PS01124">
    <property type="entry name" value="HTH_ARAC_FAMILY_2"/>
    <property type="match status" value="1"/>
</dbReference>
<evidence type="ECO:0000256" key="3">
    <source>
        <dbReference type="ARBA" id="ARBA00023163"/>
    </source>
</evidence>
<proteinExistence type="predicted"/>
<keyword evidence="2" id="KW-0238">DNA-binding</keyword>
<dbReference type="PANTHER" id="PTHR43280">
    <property type="entry name" value="ARAC-FAMILY TRANSCRIPTIONAL REGULATOR"/>
    <property type="match status" value="1"/>
</dbReference>
<dbReference type="PROSITE" id="PS00041">
    <property type="entry name" value="HTH_ARAC_FAMILY_1"/>
    <property type="match status" value="1"/>
</dbReference>
<dbReference type="InterPro" id="IPR018060">
    <property type="entry name" value="HTH_AraC"/>
</dbReference>
<evidence type="ECO:0000256" key="1">
    <source>
        <dbReference type="ARBA" id="ARBA00023015"/>
    </source>
</evidence>
<accession>A0ABV1KRP1</accession>
<dbReference type="Proteomes" id="UP001493487">
    <property type="component" value="Unassembled WGS sequence"/>
</dbReference>
<evidence type="ECO:0000313" key="7">
    <source>
        <dbReference type="Proteomes" id="UP001493487"/>
    </source>
</evidence>
<gene>
    <name evidence="6" type="ORF">QJS35_10155</name>
</gene>
<feature type="transmembrane region" description="Helical" evidence="4">
    <location>
        <begin position="12"/>
        <end position="32"/>
    </location>
</feature>
<sequence>MGKSWFNRLLLSYLPVFFIIFLSLLLMTYLTISELSRKSAEKANEALSHNIMKLVDKTLDEIDSMMLYEIQNNERIKLFYSEKAPNERNYADLQAASELKELLLKNPMIDSIYLYRTSDQTVLTSSALTTLDAFADKQYLGLTVSSKQPYDWTFRSQRVSGQEEPIISLAKIADLFDYSIMVVNIRPESLRKVMQSMVYTKTTFVELTDRNDRFIVSTETDRKPDVTHPSKYTQAKVLSEAVSDLTGWTFRSGNHGGTIVEFVSSLFYIWMGLGFVIVVAGVLWLIYVSRRNYKPIRSLMNRLSNVRPMPVEENATGKVDEFQLIETTIEGLLDESNMLQEQHQKNMVYRKRHLFLSMMEGNAGSQPNVWLEELKQLGMDAKVTATVVALAEIDDYAEFERQYRNDQHLLKHVLSKVVQEMSENKRYTVWTEWIDHCRLAILAIFRHQEDGEQEMVLFCEALRQWVEENLDFTVTIGVGRQTDGLERISESFRDAIAAVGFKPSLGYNRIIELVHVLSRPKGELFKQLQCIRALSQSFRAGDKEWERHYQEMYDNIQDQLYSYDDLYNLMQVLIGHLQKEMAELPEEMYRIWNEDTHGALLNALKRNEKLDDKFNEFRSILQEAQIRIGELRESKSTHQLVFQVKDYISDNSHNPNLSLMQLSEEFRLNASYLSRLFKEAFGVKFVEYVTSIRMEKAERLLVDTEDAIQDIGRAVGYEQSMTFIRVFKKHTGITPGQYRKMKM</sequence>
<dbReference type="InterPro" id="IPR020449">
    <property type="entry name" value="Tscrpt_reg_AraC-type_HTH"/>
</dbReference>